<dbReference type="PIRSF" id="PIRSF006305">
    <property type="entry name" value="Maf"/>
    <property type="match status" value="1"/>
</dbReference>
<comment type="catalytic activity">
    <reaction evidence="2">
        <text>a 2'-deoxyribonucleoside 5'-triphosphate + H2O = a 2'-deoxyribonucleoside 5'-phosphate + diphosphate + H(+)</text>
        <dbReference type="Rhea" id="RHEA:44644"/>
        <dbReference type="ChEBI" id="CHEBI:15377"/>
        <dbReference type="ChEBI" id="CHEBI:15378"/>
        <dbReference type="ChEBI" id="CHEBI:33019"/>
        <dbReference type="ChEBI" id="CHEBI:61560"/>
        <dbReference type="ChEBI" id="CHEBI:65317"/>
        <dbReference type="EC" id="3.6.1.9"/>
    </reaction>
</comment>
<reference evidence="3 4" key="1">
    <citation type="journal article" date="2016" name="Nat. Commun.">
        <title>Thousands of microbial genomes shed light on interconnected biogeochemical processes in an aquifer system.</title>
        <authorList>
            <person name="Anantharaman K."/>
            <person name="Brown C.T."/>
            <person name="Hug L.A."/>
            <person name="Sharon I."/>
            <person name="Castelle C.J."/>
            <person name="Probst A.J."/>
            <person name="Thomas B.C."/>
            <person name="Singh A."/>
            <person name="Wilkins M.J."/>
            <person name="Karaoz U."/>
            <person name="Brodie E.L."/>
            <person name="Williams K.H."/>
            <person name="Hubbard S.S."/>
            <person name="Banfield J.F."/>
        </authorList>
    </citation>
    <scope>NUCLEOTIDE SEQUENCE [LARGE SCALE GENOMIC DNA]</scope>
</reference>
<evidence type="ECO:0000313" key="3">
    <source>
        <dbReference type="EMBL" id="OGE90541.1"/>
    </source>
</evidence>
<comment type="caution">
    <text evidence="3">The sequence shown here is derived from an EMBL/GenBank/DDBJ whole genome shotgun (WGS) entry which is preliminary data.</text>
</comment>
<dbReference type="Pfam" id="PF02545">
    <property type="entry name" value="Maf"/>
    <property type="match status" value="1"/>
</dbReference>
<dbReference type="SUPFAM" id="SSF52972">
    <property type="entry name" value="ITPase-like"/>
    <property type="match status" value="1"/>
</dbReference>
<keyword evidence="2" id="KW-0963">Cytoplasm</keyword>
<evidence type="ECO:0000256" key="1">
    <source>
        <dbReference type="ARBA" id="ARBA00022801"/>
    </source>
</evidence>
<dbReference type="NCBIfam" id="TIGR00172">
    <property type="entry name" value="maf"/>
    <property type="match status" value="1"/>
</dbReference>
<keyword evidence="1 2" id="KW-0378">Hydrolase</keyword>
<dbReference type="InterPro" id="IPR029001">
    <property type="entry name" value="ITPase-like_fam"/>
</dbReference>
<keyword evidence="2" id="KW-0546">Nucleotide metabolism</keyword>
<dbReference type="HAMAP" id="MF_00528">
    <property type="entry name" value="Maf"/>
    <property type="match status" value="1"/>
</dbReference>
<evidence type="ECO:0000313" key="4">
    <source>
        <dbReference type="Proteomes" id="UP000177682"/>
    </source>
</evidence>
<dbReference type="GO" id="GO:0009117">
    <property type="term" value="P:nucleotide metabolic process"/>
    <property type="evidence" value="ECO:0007669"/>
    <property type="project" value="UniProtKB-KW"/>
</dbReference>
<protein>
    <recommendedName>
        <fullName evidence="2">Nucleoside triphosphate pyrophosphatase</fullName>
        <ecNumber evidence="2">3.6.1.9</ecNumber>
    </recommendedName>
    <alternativeName>
        <fullName evidence="2">Nucleotide pyrophosphatase</fullName>
        <shortName evidence="2">Nucleotide PPase</shortName>
    </alternativeName>
</protein>
<comment type="similarity">
    <text evidence="2">Belongs to the Maf family.</text>
</comment>
<proteinExistence type="inferred from homology"/>
<name>A0A1F5PKW2_9BACT</name>
<comment type="cofactor">
    <cofactor evidence="2">
        <name>a divalent metal cation</name>
        <dbReference type="ChEBI" id="CHEBI:60240"/>
    </cofactor>
</comment>
<comment type="caution">
    <text evidence="2">Lacks conserved residue(s) required for the propagation of feature annotation.</text>
</comment>
<dbReference type="GO" id="GO:0047429">
    <property type="term" value="F:nucleoside triphosphate diphosphatase activity"/>
    <property type="evidence" value="ECO:0007669"/>
    <property type="project" value="UniProtKB-EC"/>
</dbReference>
<dbReference type="EC" id="3.6.1.9" evidence="2"/>
<dbReference type="Gene3D" id="3.90.950.10">
    <property type="match status" value="1"/>
</dbReference>
<feature type="active site" description="Proton acceptor" evidence="2">
    <location>
        <position position="69"/>
    </location>
</feature>
<dbReference type="AlphaFoldDB" id="A0A1F5PKW2"/>
<dbReference type="Proteomes" id="UP000177682">
    <property type="component" value="Unassembled WGS sequence"/>
</dbReference>
<sequence length="189" mass="20995">MKIILGSSSPRRQKLLSYWGYQFETLNPQIDEKSIRSGDLRALPLLVAKAKNQSLLAGIKEPAILITCDTIVIHDGELYEKPQNESEARRMLESYGAKPAEVICGVVVTNTKTGKTAQGLDSTKVYFHKIPAKLIDEMVKLGRVLDFAGAFHLDDPPIKPYIVHIDGELGTVMGLPRILTKQLIEQVKQ</sequence>
<comment type="subcellular location">
    <subcellularLocation>
        <location evidence="2">Cytoplasm</location>
    </subcellularLocation>
</comment>
<evidence type="ECO:0000256" key="2">
    <source>
        <dbReference type="HAMAP-Rule" id="MF_00528"/>
    </source>
</evidence>
<dbReference type="InterPro" id="IPR003697">
    <property type="entry name" value="Maf-like"/>
</dbReference>
<gene>
    <name evidence="3" type="ORF">A3E29_01965</name>
</gene>
<accession>A0A1F5PKW2</accession>
<organism evidence="3 4">
    <name type="scientific">Candidatus Doudnabacteria bacterium RIFCSPHIGHO2_12_FULL_48_16</name>
    <dbReference type="NCBI Taxonomy" id="1817838"/>
    <lineage>
        <taxon>Bacteria</taxon>
        <taxon>Candidatus Doudnaibacteriota</taxon>
    </lineage>
</organism>
<dbReference type="EMBL" id="MFEY01000005">
    <property type="protein sequence ID" value="OGE90541.1"/>
    <property type="molecule type" value="Genomic_DNA"/>
</dbReference>
<dbReference type="PANTHER" id="PTHR43213:SF4">
    <property type="entry name" value="7-METHYL-GTP PYROPHOSPHATASE"/>
    <property type="match status" value="1"/>
</dbReference>
<dbReference type="PANTHER" id="PTHR43213">
    <property type="entry name" value="BIFUNCTIONAL DTTP/UTP PYROPHOSPHATASE/METHYLTRANSFERASE PROTEIN-RELATED"/>
    <property type="match status" value="1"/>
</dbReference>
<comment type="catalytic activity">
    <reaction evidence="2">
        <text>a ribonucleoside 5'-triphosphate + H2O = a ribonucleoside 5'-phosphate + diphosphate + H(+)</text>
        <dbReference type="Rhea" id="RHEA:23996"/>
        <dbReference type="ChEBI" id="CHEBI:15377"/>
        <dbReference type="ChEBI" id="CHEBI:15378"/>
        <dbReference type="ChEBI" id="CHEBI:33019"/>
        <dbReference type="ChEBI" id="CHEBI:58043"/>
        <dbReference type="ChEBI" id="CHEBI:61557"/>
        <dbReference type="EC" id="3.6.1.9"/>
    </reaction>
</comment>
<comment type="function">
    <text evidence="2">Nucleoside triphosphate pyrophosphatase. May have a dual role in cell division arrest and in preventing the incorporation of modified nucleotides into cellular nucleic acids.</text>
</comment>
<dbReference type="GO" id="GO:0005737">
    <property type="term" value="C:cytoplasm"/>
    <property type="evidence" value="ECO:0007669"/>
    <property type="project" value="UniProtKB-SubCell"/>
</dbReference>